<dbReference type="EMBL" id="JAWRVI010000113">
    <property type="protein sequence ID" value="KAK4076837.1"/>
    <property type="molecule type" value="Genomic_DNA"/>
</dbReference>
<sequence>MESQRSSWHHSGQGRAKLCQCPRKKEKASAIRTSRLGGTVPDPCPGRWRGPGAGIRSSTTQVGDHLPILRRAHSRPEHQHRPLLHFDRWSANAHTGRSHAAFTSTPPHVLPTASRTGAFAALAVSVPMRTANVAHLGCYVQARHKQAFGVKFPATIRDMRCDAAAGSIGVSSFPGLGPGRLVISELGDVQRAAASEWPLWARRGMSREDVATALGARQMAEGEPHNPESCEISNLSDAKTPMNGGPGPRAHWHHQWSLGATERGEIAVGLVARVVGRLDVNLRALSSSLQPQLPAWGGIDEAHHMCDCPGPTQNATQGRRAGGAERGSHFSPSKMTSSTRSECVPPKHPLISSFEFGTEVGTAFSAPRHLQSCKAGPRPLWRVLLFPYTAKPRNLHSVPVSTGSSSVHCVDTFLKLPNLLPYRLRLPIGPSRSLGPVLQRRIGCDVAGVAMPNGAVFRSLDTLASGRRETGWPGI</sequence>
<evidence type="ECO:0000313" key="3">
    <source>
        <dbReference type="Proteomes" id="UP001287286"/>
    </source>
</evidence>
<feature type="compositionally biased region" description="Polar residues" evidence="1">
    <location>
        <begin position="1"/>
        <end position="10"/>
    </location>
</feature>
<accession>A0ABR0BGI5</accession>
<proteinExistence type="predicted"/>
<dbReference type="Proteomes" id="UP001287286">
    <property type="component" value="Unassembled WGS sequence"/>
</dbReference>
<feature type="compositionally biased region" description="Polar residues" evidence="1">
    <location>
        <begin position="330"/>
        <end position="341"/>
    </location>
</feature>
<evidence type="ECO:0000256" key="1">
    <source>
        <dbReference type="SAM" id="MobiDB-lite"/>
    </source>
</evidence>
<protein>
    <submittedName>
        <fullName evidence="2">Uncharacterized protein</fullName>
    </submittedName>
</protein>
<feature type="region of interest" description="Disordered" evidence="1">
    <location>
        <begin position="1"/>
        <end position="60"/>
    </location>
</feature>
<name>A0ABR0BGI5_PURLI</name>
<comment type="caution">
    <text evidence="2">The sequence shown here is derived from an EMBL/GenBank/DDBJ whole genome shotgun (WGS) entry which is preliminary data.</text>
</comment>
<gene>
    <name evidence="2" type="ORF">Purlil1_12570</name>
</gene>
<evidence type="ECO:0000313" key="2">
    <source>
        <dbReference type="EMBL" id="KAK4076837.1"/>
    </source>
</evidence>
<reference evidence="2 3" key="1">
    <citation type="journal article" date="2024" name="Microbiol. Resour. Announc.">
        <title>Genome annotations for the ascomycete fungi Trichoderma harzianum, Trichoderma aggressivum, and Purpureocillium lilacinum.</title>
        <authorList>
            <person name="Beijen E.P.W."/>
            <person name="Ohm R.A."/>
        </authorList>
    </citation>
    <scope>NUCLEOTIDE SEQUENCE [LARGE SCALE GENOMIC DNA]</scope>
    <source>
        <strain evidence="2 3">CBS 150709</strain>
    </source>
</reference>
<feature type="region of interest" description="Disordered" evidence="1">
    <location>
        <begin position="312"/>
        <end position="342"/>
    </location>
</feature>
<keyword evidence="3" id="KW-1185">Reference proteome</keyword>
<organism evidence="2 3">
    <name type="scientific">Purpureocillium lilacinum</name>
    <name type="common">Paecilomyces lilacinus</name>
    <dbReference type="NCBI Taxonomy" id="33203"/>
    <lineage>
        <taxon>Eukaryota</taxon>
        <taxon>Fungi</taxon>
        <taxon>Dikarya</taxon>
        <taxon>Ascomycota</taxon>
        <taxon>Pezizomycotina</taxon>
        <taxon>Sordariomycetes</taxon>
        <taxon>Hypocreomycetidae</taxon>
        <taxon>Hypocreales</taxon>
        <taxon>Ophiocordycipitaceae</taxon>
        <taxon>Purpureocillium</taxon>
    </lineage>
</organism>
<feature type="region of interest" description="Disordered" evidence="1">
    <location>
        <begin position="218"/>
        <end position="252"/>
    </location>
</feature>